<dbReference type="AlphaFoldDB" id="A0AA51X5Q7"/>
<evidence type="ECO:0000313" key="3">
    <source>
        <dbReference type="Proteomes" id="UP001239782"/>
    </source>
</evidence>
<evidence type="ECO:0000259" key="1">
    <source>
        <dbReference type="Pfam" id="PF19837"/>
    </source>
</evidence>
<organism evidence="2 3">
    <name type="scientific">Pleionea litopenaei</name>
    <dbReference type="NCBI Taxonomy" id="3070815"/>
    <lineage>
        <taxon>Bacteria</taxon>
        <taxon>Pseudomonadati</taxon>
        <taxon>Pseudomonadota</taxon>
        <taxon>Gammaproteobacteria</taxon>
        <taxon>Oceanospirillales</taxon>
        <taxon>Pleioneaceae</taxon>
        <taxon>Pleionea</taxon>
    </lineage>
</organism>
<dbReference type="EMBL" id="CP133548">
    <property type="protein sequence ID" value="WMS86407.1"/>
    <property type="molecule type" value="Genomic_DNA"/>
</dbReference>
<dbReference type="Pfam" id="PF19837">
    <property type="entry name" value="DUF6316"/>
    <property type="match status" value="1"/>
</dbReference>
<dbReference type="InterPro" id="IPR045630">
    <property type="entry name" value="DUF6316"/>
</dbReference>
<reference evidence="2 3" key="1">
    <citation type="submission" date="2023-08" db="EMBL/GenBank/DDBJ databases">
        <title>Pleionea litopenaei sp. nov., isolated from stomach of juvenile Litopenaeus vannamei.</title>
        <authorList>
            <person name="Rho A.M."/>
            <person name="Hwang C.Y."/>
        </authorList>
    </citation>
    <scope>NUCLEOTIDE SEQUENCE [LARGE SCALE GENOMIC DNA]</scope>
    <source>
        <strain evidence="2 3">HL-JVS1</strain>
    </source>
</reference>
<gene>
    <name evidence="2" type="ORF">Q9312_14390</name>
</gene>
<feature type="domain" description="DUF6316" evidence="1">
    <location>
        <begin position="5"/>
        <end position="57"/>
    </location>
</feature>
<dbReference type="Proteomes" id="UP001239782">
    <property type="component" value="Chromosome"/>
</dbReference>
<keyword evidence="3" id="KW-1185">Reference proteome</keyword>
<evidence type="ECO:0000313" key="2">
    <source>
        <dbReference type="EMBL" id="WMS86407.1"/>
    </source>
</evidence>
<name>A0AA51X5Q7_9GAMM</name>
<dbReference type="KEGG" id="plei:Q9312_14390"/>
<sequence>MMKVRAGELKKTWFRSDRFFHTDNGWFFVTRENTQQGPFNSHNEAEKELMLYIRHLNEDLYPQAPI</sequence>
<protein>
    <submittedName>
        <fullName evidence="2">DUF6316 family protein</fullName>
    </submittedName>
</protein>
<accession>A0AA51X5Q7</accession>
<dbReference type="RefSeq" id="WP_309201552.1">
    <property type="nucleotide sequence ID" value="NZ_CP133548.1"/>
</dbReference>
<proteinExistence type="predicted"/>